<sequence>MIQLRLLLCLFATLACHCVSTRATRSRITLPSAEDLFDYDGKCMDETMYVFLNVSCTLGTLFGRANVTFNALRNITAAAHEAFPVVGAGRGKKAMEEYVTSTDAVLDEINECVDGIHSRIFKQDSSDSTDSNMTKLLQKFEECKSGVENSTRGPYGAPNENDVGTVRDLVQRREELLKYWNETYEEAVQARSDTETLNNLVKEGCRNKCCKSENKCGQGFDWSVFSKQIDRVYGECGNVENTFDSFNSNVTQFVGQAVAGVTKAHDAAAKLKAHREEMEAMRRGRECVPLFKQLLDLLPAWR</sequence>
<proteinExistence type="predicted"/>
<dbReference type="Proteomes" id="UP000009027">
    <property type="component" value="Unassembled WGS sequence"/>
</dbReference>
<protein>
    <submittedName>
        <fullName evidence="2">Uncharacterized protein</fullName>
    </submittedName>
</protein>
<organism evidence="2 3">
    <name type="scientific">Trypanosoma vivax (strain Y486)</name>
    <dbReference type="NCBI Taxonomy" id="1055687"/>
    <lineage>
        <taxon>Eukaryota</taxon>
        <taxon>Discoba</taxon>
        <taxon>Euglenozoa</taxon>
        <taxon>Kinetoplastea</taxon>
        <taxon>Metakinetoplastina</taxon>
        <taxon>Trypanosomatida</taxon>
        <taxon>Trypanosomatidae</taxon>
        <taxon>Trypanosoma</taxon>
        <taxon>Duttonella</taxon>
    </lineage>
</organism>
<dbReference type="EMBL" id="CAEX01006523">
    <property type="protein sequence ID" value="CCD20886.1"/>
    <property type="molecule type" value="Genomic_DNA"/>
</dbReference>
<feature type="signal peptide" evidence="1">
    <location>
        <begin position="1"/>
        <end position="23"/>
    </location>
</feature>
<reference evidence="2 3" key="1">
    <citation type="journal article" date="2012" name="Proc. Natl. Acad. Sci. U.S.A.">
        <title>Antigenic diversity is generated by distinct evolutionary mechanisms in African trypanosome species.</title>
        <authorList>
            <person name="Jackson A.P."/>
            <person name="Berry A."/>
            <person name="Aslett M."/>
            <person name="Allison H.C."/>
            <person name="Burton P."/>
            <person name="Vavrova-Anderson J."/>
            <person name="Brown R."/>
            <person name="Browne H."/>
            <person name="Corton N."/>
            <person name="Hauser H."/>
            <person name="Gamble J."/>
            <person name="Gilderthorp R."/>
            <person name="Marcello L."/>
            <person name="McQuillan J."/>
            <person name="Otto T.D."/>
            <person name="Quail M.A."/>
            <person name="Sanders M.J."/>
            <person name="van Tonder A."/>
            <person name="Ginger M.L."/>
            <person name="Field M.C."/>
            <person name="Barry J.D."/>
            <person name="Hertz-Fowler C."/>
            <person name="Berriman M."/>
        </authorList>
    </citation>
    <scope>NUCLEOTIDE SEQUENCE</scope>
    <source>
        <strain evidence="2 3">Y486</strain>
    </source>
</reference>
<dbReference type="VEuPathDB" id="TriTrypDB:TvY486_0037640"/>
<name>F9WTJ3_TRYVY</name>
<gene>
    <name evidence="2" type="ORF">TvY486_0037640</name>
</gene>
<dbReference type="PROSITE" id="PS51257">
    <property type="entry name" value="PROKAR_LIPOPROTEIN"/>
    <property type="match status" value="1"/>
</dbReference>
<dbReference type="AlphaFoldDB" id="F9WTJ3"/>
<accession>F9WTJ3</accession>
<keyword evidence="1" id="KW-0732">Signal</keyword>
<evidence type="ECO:0000313" key="3">
    <source>
        <dbReference type="Proteomes" id="UP000009027"/>
    </source>
</evidence>
<evidence type="ECO:0000256" key="1">
    <source>
        <dbReference type="SAM" id="SignalP"/>
    </source>
</evidence>
<keyword evidence="3" id="KW-1185">Reference proteome</keyword>
<evidence type="ECO:0000313" key="2">
    <source>
        <dbReference type="EMBL" id="CCD20886.1"/>
    </source>
</evidence>
<feature type="chain" id="PRO_5003390844" evidence="1">
    <location>
        <begin position="24"/>
        <end position="302"/>
    </location>
</feature>